<name>A0A0C9X840_9AGAR</name>
<dbReference type="HOGENOM" id="CLU_1835467_0_0_1"/>
<proteinExistence type="predicted"/>
<dbReference type="AlphaFoldDB" id="A0A0C9X840"/>
<dbReference type="Proteomes" id="UP000054477">
    <property type="component" value="Unassembled WGS sequence"/>
</dbReference>
<protein>
    <submittedName>
        <fullName evidence="1">Uncharacterized protein</fullName>
    </submittedName>
</protein>
<organism evidence="1 2">
    <name type="scientific">Laccaria amethystina LaAM-08-1</name>
    <dbReference type="NCBI Taxonomy" id="1095629"/>
    <lineage>
        <taxon>Eukaryota</taxon>
        <taxon>Fungi</taxon>
        <taxon>Dikarya</taxon>
        <taxon>Basidiomycota</taxon>
        <taxon>Agaricomycotina</taxon>
        <taxon>Agaricomycetes</taxon>
        <taxon>Agaricomycetidae</taxon>
        <taxon>Agaricales</taxon>
        <taxon>Agaricineae</taxon>
        <taxon>Hydnangiaceae</taxon>
        <taxon>Laccaria</taxon>
    </lineage>
</organism>
<keyword evidence="2" id="KW-1185">Reference proteome</keyword>
<reference evidence="1 2" key="1">
    <citation type="submission" date="2014-04" db="EMBL/GenBank/DDBJ databases">
        <authorList>
            <consortium name="DOE Joint Genome Institute"/>
            <person name="Kuo A."/>
            <person name="Kohler A."/>
            <person name="Nagy L.G."/>
            <person name="Floudas D."/>
            <person name="Copeland A."/>
            <person name="Barry K.W."/>
            <person name="Cichocki N."/>
            <person name="Veneault-Fourrey C."/>
            <person name="LaButti K."/>
            <person name="Lindquist E.A."/>
            <person name="Lipzen A."/>
            <person name="Lundell T."/>
            <person name="Morin E."/>
            <person name="Murat C."/>
            <person name="Sun H."/>
            <person name="Tunlid A."/>
            <person name="Henrissat B."/>
            <person name="Grigoriev I.V."/>
            <person name="Hibbett D.S."/>
            <person name="Martin F."/>
            <person name="Nordberg H.P."/>
            <person name="Cantor M.N."/>
            <person name="Hua S.X."/>
        </authorList>
    </citation>
    <scope>NUCLEOTIDE SEQUENCE [LARGE SCALE GENOMIC DNA]</scope>
    <source>
        <strain evidence="1 2">LaAM-08-1</strain>
    </source>
</reference>
<evidence type="ECO:0000313" key="2">
    <source>
        <dbReference type="Proteomes" id="UP000054477"/>
    </source>
</evidence>
<dbReference type="EMBL" id="KN838691">
    <property type="protein sequence ID" value="KIJ97498.1"/>
    <property type="molecule type" value="Genomic_DNA"/>
</dbReference>
<reference evidence="2" key="2">
    <citation type="submission" date="2015-01" db="EMBL/GenBank/DDBJ databases">
        <title>Evolutionary Origins and Diversification of the Mycorrhizal Mutualists.</title>
        <authorList>
            <consortium name="DOE Joint Genome Institute"/>
            <consortium name="Mycorrhizal Genomics Consortium"/>
            <person name="Kohler A."/>
            <person name="Kuo A."/>
            <person name="Nagy L.G."/>
            <person name="Floudas D."/>
            <person name="Copeland A."/>
            <person name="Barry K.W."/>
            <person name="Cichocki N."/>
            <person name="Veneault-Fourrey C."/>
            <person name="LaButti K."/>
            <person name="Lindquist E.A."/>
            <person name="Lipzen A."/>
            <person name="Lundell T."/>
            <person name="Morin E."/>
            <person name="Murat C."/>
            <person name="Riley R."/>
            <person name="Ohm R."/>
            <person name="Sun H."/>
            <person name="Tunlid A."/>
            <person name="Henrissat B."/>
            <person name="Grigoriev I.V."/>
            <person name="Hibbett D.S."/>
            <person name="Martin F."/>
        </authorList>
    </citation>
    <scope>NUCLEOTIDE SEQUENCE [LARGE SCALE GENOMIC DNA]</scope>
    <source>
        <strain evidence="2">LaAM-08-1</strain>
    </source>
</reference>
<gene>
    <name evidence="1" type="ORF">K443DRAFT_9841</name>
</gene>
<sequence>MFHIFLKSLSPIQQGYQVSSADHPEYPLPEKASTIRTPKLCWTRRSECDLLVYYPTTRRSNNPSFLTGIDSSSILCSAHELFLHTTLKAAFTPSAGSARTKSKMILSTRVFRSFKGLSLSSIIGSNPEPQVHGPLILGER</sequence>
<accession>A0A0C9X840</accession>
<evidence type="ECO:0000313" key="1">
    <source>
        <dbReference type="EMBL" id="KIJ97498.1"/>
    </source>
</evidence>